<organism evidence="2 3">
    <name type="scientific">Nesidiocoris tenuis</name>
    <dbReference type="NCBI Taxonomy" id="355587"/>
    <lineage>
        <taxon>Eukaryota</taxon>
        <taxon>Metazoa</taxon>
        <taxon>Ecdysozoa</taxon>
        <taxon>Arthropoda</taxon>
        <taxon>Hexapoda</taxon>
        <taxon>Insecta</taxon>
        <taxon>Pterygota</taxon>
        <taxon>Neoptera</taxon>
        <taxon>Paraneoptera</taxon>
        <taxon>Hemiptera</taxon>
        <taxon>Heteroptera</taxon>
        <taxon>Panheteroptera</taxon>
        <taxon>Cimicomorpha</taxon>
        <taxon>Miridae</taxon>
        <taxon>Dicyphina</taxon>
        <taxon>Nesidiocoris</taxon>
    </lineage>
</organism>
<dbReference type="EMBL" id="AP028921">
    <property type="protein sequence ID" value="BET01695.1"/>
    <property type="molecule type" value="Genomic_DNA"/>
</dbReference>
<name>A0ABN7BBC7_9HEMI</name>
<evidence type="ECO:0000313" key="3">
    <source>
        <dbReference type="Proteomes" id="UP001307889"/>
    </source>
</evidence>
<sequence>MARFWIFGLLLLLAAAMMTGADLFDSEEPTLIPSRQTENGDRIRTIINGKVRCPPGTVSDLNGRCKEIV</sequence>
<reference evidence="2 3" key="1">
    <citation type="submission" date="2023-09" db="EMBL/GenBank/DDBJ databases">
        <title>Nesidiocoris tenuis whole genome shotgun sequence.</title>
        <authorList>
            <person name="Shibata T."/>
            <person name="Shimoda M."/>
            <person name="Kobayashi T."/>
            <person name="Uehara T."/>
        </authorList>
    </citation>
    <scope>NUCLEOTIDE SEQUENCE [LARGE SCALE GENOMIC DNA]</scope>
    <source>
        <strain evidence="2 3">Japan</strain>
    </source>
</reference>
<dbReference type="Proteomes" id="UP001307889">
    <property type="component" value="Chromosome 13"/>
</dbReference>
<protein>
    <submittedName>
        <fullName evidence="2">Uncharacterized protein</fullName>
    </submittedName>
</protein>
<evidence type="ECO:0000256" key="1">
    <source>
        <dbReference type="SAM" id="SignalP"/>
    </source>
</evidence>
<keyword evidence="1" id="KW-0732">Signal</keyword>
<evidence type="ECO:0000313" key="2">
    <source>
        <dbReference type="EMBL" id="BET01695.1"/>
    </source>
</evidence>
<feature type="signal peptide" evidence="1">
    <location>
        <begin position="1"/>
        <end position="21"/>
    </location>
</feature>
<accession>A0ABN7BBC7</accession>
<keyword evidence="3" id="KW-1185">Reference proteome</keyword>
<proteinExistence type="predicted"/>
<gene>
    <name evidence="2" type="ORF">NTJ_14511</name>
</gene>
<feature type="chain" id="PRO_5045862926" evidence="1">
    <location>
        <begin position="22"/>
        <end position="69"/>
    </location>
</feature>